<feature type="compositionally biased region" description="Basic residues" evidence="1">
    <location>
        <begin position="190"/>
        <end position="200"/>
    </location>
</feature>
<name>A0A927K2Q9_9ACTN</name>
<reference evidence="2" key="1">
    <citation type="submission" date="2020-09" db="EMBL/GenBank/DDBJ databases">
        <title>Nocardioides sp. strain MJB4 16S ribosomal RNA gene Genome sequencing and assembly.</title>
        <authorList>
            <person name="Kim I."/>
        </authorList>
    </citation>
    <scope>NUCLEOTIDE SEQUENCE</scope>
    <source>
        <strain evidence="2">MJB4</strain>
    </source>
</reference>
<dbReference type="Pfam" id="PF11392">
    <property type="entry name" value="AllH"/>
    <property type="match status" value="1"/>
</dbReference>
<dbReference type="Proteomes" id="UP000616839">
    <property type="component" value="Unassembled WGS sequence"/>
</dbReference>
<sequence length="200" mass="20727">MLHLDDVPVPIGRTLDVTVPRLRHRSRVERDSRVDSAARSLPGAALAALAGLDTEARPAALVAALLGRGDGLTPLGDDVLCGWLALHRAAGQAPDLLLTEVRAEVAAQVGADGGRTGRLSAALLDCALHGEVLPEFGDWVAAVDPAARAVAQTRLLAIGHTSGAGLLLGADLALSHLSRRAGQSGTPDRNRHRHERSACA</sequence>
<feature type="region of interest" description="Disordered" evidence="1">
    <location>
        <begin position="179"/>
        <end position="200"/>
    </location>
</feature>
<gene>
    <name evidence="2" type="ORF">IE331_03140</name>
</gene>
<dbReference type="AlphaFoldDB" id="A0A927K2Q9"/>
<evidence type="ECO:0000256" key="1">
    <source>
        <dbReference type="SAM" id="MobiDB-lite"/>
    </source>
</evidence>
<dbReference type="InterPro" id="IPR021530">
    <property type="entry name" value="AllH-like"/>
</dbReference>
<evidence type="ECO:0000313" key="3">
    <source>
        <dbReference type="Proteomes" id="UP000616839"/>
    </source>
</evidence>
<accession>A0A927K2Q9</accession>
<organism evidence="2 3">
    <name type="scientific">Nocardioides donggukensis</name>
    <dbReference type="NCBI Taxonomy" id="2774019"/>
    <lineage>
        <taxon>Bacteria</taxon>
        <taxon>Bacillati</taxon>
        <taxon>Actinomycetota</taxon>
        <taxon>Actinomycetes</taxon>
        <taxon>Propionibacteriales</taxon>
        <taxon>Nocardioidaceae</taxon>
        <taxon>Nocardioides</taxon>
    </lineage>
</organism>
<protein>
    <submittedName>
        <fullName evidence="2">DUF2877 domain-containing protein</fullName>
    </submittedName>
</protein>
<keyword evidence="3" id="KW-1185">Reference proteome</keyword>
<comment type="caution">
    <text evidence="2">The sequence shown here is derived from an EMBL/GenBank/DDBJ whole genome shotgun (WGS) entry which is preliminary data.</text>
</comment>
<dbReference type="EMBL" id="JACYXZ010000001">
    <property type="protein sequence ID" value="MBD8868611.1"/>
    <property type="molecule type" value="Genomic_DNA"/>
</dbReference>
<proteinExistence type="predicted"/>
<evidence type="ECO:0000313" key="2">
    <source>
        <dbReference type="EMBL" id="MBD8868611.1"/>
    </source>
</evidence>